<dbReference type="SUPFAM" id="SSF54768">
    <property type="entry name" value="dsRNA-binding domain-like"/>
    <property type="match status" value="1"/>
</dbReference>
<keyword evidence="3" id="KW-1185">Reference proteome</keyword>
<feature type="compositionally biased region" description="Polar residues" evidence="1">
    <location>
        <begin position="1"/>
        <end position="13"/>
    </location>
</feature>
<proteinExistence type="predicted"/>
<dbReference type="AlphaFoldDB" id="A0AAV8YEL5"/>
<sequence length="90" mass="10207">MQPGPLNTSVNSEKPQHENKPAKKMPANPETMNPLMLLNQMLPQAQFEEIGKSGNPPNVTYSYRCNVEELSFIGTGTNHFKIYLHFFKTI</sequence>
<evidence type="ECO:0000313" key="3">
    <source>
        <dbReference type="Proteomes" id="UP001162156"/>
    </source>
</evidence>
<gene>
    <name evidence="2" type="ORF">NQ314_008265</name>
</gene>
<accession>A0AAV8YEL5</accession>
<dbReference type="Gene3D" id="3.30.160.20">
    <property type="match status" value="1"/>
</dbReference>
<organism evidence="2 3">
    <name type="scientific">Rhamnusium bicolor</name>
    <dbReference type="NCBI Taxonomy" id="1586634"/>
    <lineage>
        <taxon>Eukaryota</taxon>
        <taxon>Metazoa</taxon>
        <taxon>Ecdysozoa</taxon>
        <taxon>Arthropoda</taxon>
        <taxon>Hexapoda</taxon>
        <taxon>Insecta</taxon>
        <taxon>Pterygota</taxon>
        <taxon>Neoptera</taxon>
        <taxon>Endopterygota</taxon>
        <taxon>Coleoptera</taxon>
        <taxon>Polyphaga</taxon>
        <taxon>Cucujiformia</taxon>
        <taxon>Chrysomeloidea</taxon>
        <taxon>Cerambycidae</taxon>
        <taxon>Lepturinae</taxon>
        <taxon>Rhagiini</taxon>
        <taxon>Rhamnusium</taxon>
    </lineage>
</organism>
<evidence type="ECO:0000256" key="1">
    <source>
        <dbReference type="SAM" id="MobiDB-lite"/>
    </source>
</evidence>
<dbReference type="EMBL" id="JANEYF010002236">
    <property type="protein sequence ID" value="KAJ8949345.1"/>
    <property type="molecule type" value="Genomic_DNA"/>
</dbReference>
<dbReference type="Proteomes" id="UP001162156">
    <property type="component" value="Unassembled WGS sequence"/>
</dbReference>
<name>A0AAV8YEL5_9CUCU</name>
<evidence type="ECO:0000313" key="2">
    <source>
        <dbReference type="EMBL" id="KAJ8949345.1"/>
    </source>
</evidence>
<reference evidence="2" key="1">
    <citation type="journal article" date="2023" name="Insect Mol. Biol.">
        <title>Genome sequencing provides insights into the evolution of gene families encoding plant cell wall-degrading enzymes in longhorned beetles.</title>
        <authorList>
            <person name="Shin N.R."/>
            <person name="Okamura Y."/>
            <person name="Kirsch R."/>
            <person name="Pauchet Y."/>
        </authorList>
    </citation>
    <scope>NUCLEOTIDE SEQUENCE</scope>
    <source>
        <strain evidence="2">RBIC_L_NR</strain>
    </source>
</reference>
<protein>
    <submittedName>
        <fullName evidence="2">Uncharacterized protein</fullName>
    </submittedName>
</protein>
<comment type="caution">
    <text evidence="2">The sequence shown here is derived from an EMBL/GenBank/DDBJ whole genome shotgun (WGS) entry which is preliminary data.</text>
</comment>
<feature type="region of interest" description="Disordered" evidence="1">
    <location>
        <begin position="1"/>
        <end position="31"/>
    </location>
</feature>